<proteinExistence type="predicted"/>
<dbReference type="PANTHER" id="PTHR30383:SF5">
    <property type="entry name" value="SGNH HYDROLASE-TYPE ESTERASE DOMAIN-CONTAINING PROTEIN"/>
    <property type="match status" value="1"/>
</dbReference>
<dbReference type="SUPFAM" id="SSF52266">
    <property type="entry name" value="SGNH hydrolase"/>
    <property type="match status" value="1"/>
</dbReference>
<keyword evidence="4" id="KW-1185">Reference proteome</keyword>
<dbReference type="InterPro" id="IPR036514">
    <property type="entry name" value="SGNH_hydro_sf"/>
</dbReference>
<dbReference type="InterPro" id="IPR051532">
    <property type="entry name" value="Ester_Hydrolysis_Enzymes"/>
</dbReference>
<evidence type="ECO:0000313" key="4">
    <source>
        <dbReference type="Proteomes" id="UP000315167"/>
    </source>
</evidence>
<accession>A0A562L530</accession>
<sequence length="236" mass="25821">MRLYAARPFFWSLLAVLALVAGCAGAPAATGRSAITLDPVSSPDWAEDMRRFAAEDAVTAPPARPVVFTGSSSVRLWRTLAEDFPDVPVLNRGFGGSQLRDVAHYADQVAVRYRPRMILVYGGDNDIDAGRSPQQVLQDFRALIARLRRDLRDVPIAYLSIKPSPARANQLAAQQQANALVKAEAAGMEKVLFIDVSAPMLDAAGRPRAELFTDDRLHMNGDGYALWRTIVAPYLE</sequence>
<feature type="signal peptide" evidence="1">
    <location>
        <begin position="1"/>
        <end position="28"/>
    </location>
</feature>
<dbReference type="PANTHER" id="PTHR30383">
    <property type="entry name" value="THIOESTERASE 1/PROTEASE 1/LYSOPHOSPHOLIPASE L1"/>
    <property type="match status" value="1"/>
</dbReference>
<feature type="chain" id="PRO_5022085430" evidence="1">
    <location>
        <begin position="29"/>
        <end position="236"/>
    </location>
</feature>
<dbReference type="PROSITE" id="PS51257">
    <property type="entry name" value="PROKAR_LIPOPROTEIN"/>
    <property type="match status" value="1"/>
</dbReference>
<dbReference type="Pfam" id="PF13472">
    <property type="entry name" value="Lipase_GDSL_2"/>
    <property type="match status" value="1"/>
</dbReference>
<dbReference type="EMBL" id="VLKN01000004">
    <property type="protein sequence ID" value="TWI02723.1"/>
    <property type="molecule type" value="Genomic_DNA"/>
</dbReference>
<dbReference type="AlphaFoldDB" id="A0A562L530"/>
<comment type="caution">
    <text evidence="3">The sequence shown here is derived from an EMBL/GenBank/DDBJ whole genome shotgun (WGS) entry which is preliminary data.</text>
</comment>
<gene>
    <name evidence="3" type="ORF">IP90_01820</name>
</gene>
<dbReference type="RefSeq" id="WP_144899649.1">
    <property type="nucleotide sequence ID" value="NZ_VLKN01000004.1"/>
</dbReference>
<keyword evidence="1" id="KW-0732">Signal</keyword>
<evidence type="ECO:0000259" key="2">
    <source>
        <dbReference type="Pfam" id="PF13472"/>
    </source>
</evidence>
<evidence type="ECO:0000256" key="1">
    <source>
        <dbReference type="SAM" id="SignalP"/>
    </source>
</evidence>
<dbReference type="Gene3D" id="3.40.50.1110">
    <property type="entry name" value="SGNH hydrolase"/>
    <property type="match status" value="1"/>
</dbReference>
<dbReference type="Proteomes" id="UP000315167">
    <property type="component" value="Unassembled WGS sequence"/>
</dbReference>
<evidence type="ECO:0000313" key="3">
    <source>
        <dbReference type="EMBL" id="TWI02723.1"/>
    </source>
</evidence>
<organism evidence="3 4">
    <name type="scientific">Luteimonas cucumeris</name>
    <dbReference type="NCBI Taxonomy" id="985012"/>
    <lineage>
        <taxon>Bacteria</taxon>
        <taxon>Pseudomonadati</taxon>
        <taxon>Pseudomonadota</taxon>
        <taxon>Gammaproteobacteria</taxon>
        <taxon>Lysobacterales</taxon>
        <taxon>Lysobacteraceae</taxon>
        <taxon>Luteimonas</taxon>
    </lineage>
</organism>
<protein>
    <submittedName>
        <fullName evidence="3">Lysophospholipase L1-like esterase</fullName>
    </submittedName>
</protein>
<dbReference type="OrthoDB" id="9790057at2"/>
<name>A0A562L530_9GAMM</name>
<dbReference type="GO" id="GO:0004622">
    <property type="term" value="F:phosphatidylcholine lysophospholipase activity"/>
    <property type="evidence" value="ECO:0007669"/>
    <property type="project" value="TreeGrafter"/>
</dbReference>
<reference evidence="3 4" key="1">
    <citation type="journal article" date="2015" name="Stand. Genomic Sci.">
        <title>Genomic Encyclopedia of Bacterial and Archaeal Type Strains, Phase III: the genomes of soil and plant-associated and newly described type strains.</title>
        <authorList>
            <person name="Whitman W.B."/>
            <person name="Woyke T."/>
            <person name="Klenk H.P."/>
            <person name="Zhou Y."/>
            <person name="Lilburn T.G."/>
            <person name="Beck B.J."/>
            <person name="De Vos P."/>
            <person name="Vandamme P."/>
            <person name="Eisen J.A."/>
            <person name="Garrity G."/>
            <person name="Hugenholtz P."/>
            <person name="Kyrpides N.C."/>
        </authorList>
    </citation>
    <scope>NUCLEOTIDE SEQUENCE [LARGE SCALE GENOMIC DNA]</scope>
    <source>
        <strain evidence="3 4">CGMCC 1.10821</strain>
    </source>
</reference>
<dbReference type="InterPro" id="IPR013830">
    <property type="entry name" value="SGNH_hydro"/>
</dbReference>
<feature type="domain" description="SGNH hydrolase-type esterase" evidence="2">
    <location>
        <begin position="74"/>
        <end position="226"/>
    </location>
</feature>